<dbReference type="Gene3D" id="3.40.140.10">
    <property type="entry name" value="Cytidine Deaminase, domain 2"/>
    <property type="match status" value="1"/>
</dbReference>
<reference evidence="2" key="1">
    <citation type="journal article" date="2014" name="Genome Announc.">
        <title>Genome sequence of the yeast Cyberlindnera fabianii (Hansenula fabianii).</title>
        <authorList>
            <person name="Freel K.C."/>
            <person name="Sarilar V."/>
            <person name="Neuveglise C."/>
            <person name="Devillers H."/>
            <person name="Friedrich A."/>
            <person name="Schacherer J."/>
        </authorList>
    </citation>
    <scope>NUCLEOTIDE SEQUENCE</scope>
    <source>
        <strain evidence="2">YJS4271</strain>
    </source>
</reference>
<reference evidence="4" key="2">
    <citation type="journal article" date="2017" name="Genome Announc.">
        <title>Genome sequences of Cyberlindnera fabianii 65, Pichia kudriavzevii 129, and Saccharomyces cerevisiae 131 isolated from fermented masau fruits in Zimbabwe.</title>
        <authorList>
            <person name="van Rijswijck I.M.H."/>
            <person name="Derks M.F.L."/>
            <person name="Abee T."/>
            <person name="de Ridder D."/>
            <person name="Smid E.J."/>
        </authorList>
    </citation>
    <scope>NUCLEOTIDE SEQUENCE [LARGE SCALE GENOMIC DNA]</scope>
    <source>
        <strain evidence="4">65</strain>
    </source>
</reference>
<dbReference type="EMBL" id="MPUK01000001">
    <property type="protein sequence ID" value="ONH69829.1"/>
    <property type="molecule type" value="Genomic_DNA"/>
</dbReference>
<dbReference type="GO" id="GO:0008237">
    <property type="term" value="F:metallopeptidase activity"/>
    <property type="evidence" value="ECO:0007669"/>
    <property type="project" value="InterPro"/>
</dbReference>
<feature type="domain" description="MPN" evidence="1">
    <location>
        <begin position="24"/>
        <end position="160"/>
    </location>
</feature>
<dbReference type="PROSITE" id="PS50249">
    <property type="entry name" value="MPN"/>
    <property type="match status" value="1"/>
</dbReference>
<reference evidence="3" key="3">
    <citation type="submission" date="2017-01" db="EMBL/GenBank/DDBJ databases">
        <authorList>
            <person name="Mah S.A."/>
            <person name="Swanson W.J."/>
            <person name="Moy G.W."/>
            <person name="Vacquier V.D."/>
        </authorList>
    </citation>
    <scope>NUCLEOTIDE SEQUENCE [LARGE SCALE GENOMIC DNA]</scope>
    <source>
        <strain evidence="3">65</strain>
    </source>
</reference>
<dbReference type="Proteomes" id="UP000189513">
    <property type="component" value="Unassembled WGS sequence"/>
</dbReference>
<dbReference type="InterPro" id="IPR024969">
    <property type="entry name" value="EIF3F/CSN6-like_C"/>
</dbReference>
<dbReference type="InterPro" id="IPR000555">
    <property type="entry name" value="JAMM/MPN+_dom"/>
</dbReference>
<organism evidence="2">
    <name type="scientific">Cyberlindnera fabianii</name>
    <name type="common">Yeast</name>
    <name type="synonym">Hansenula fabianii</name>
    <dbReference type="NCBI Taxonomy" id="36022"/>
    <lineage>
        <taxon>Eukaryota</taxon>
        <taxon>Fungi</taxon>
        <taxon>Dikarya</taxon>
        <taxon>Ascomycota</taxon>
        <taxon>Saccharomycotina</taxon>
        <taxon>Saccharomycetes</taxon>
        <taxon>Phaffomycetales</taxon>
        <taxon>Phaffomycetaceae</taxon>
        <taxon>Cyberlindnera</taxon>
    </lineage>
</organism>
<dbReference type="OrthoDB" id="25498at2759"/>
<name>A0A061AGJ4_CYBFA</name>
<dbReference type="EMBL" id="LK052886">
    <property type="protein sequence ID" value="CDR36673.1"/>
    <property type="molecule type" value="Genomic_DNA"/>
</dbReference>
<dbReference type="GO" id="GO:0031369">
    <property type="term" value="F:translation initiation factor binding"/>
    <property type="evidence" value="ECO:0007669"/>
    <property type="project" value="TreeGrafter"/>
</dbReference>
<dbReference type="VEuPathDB" id="FungiDB:BON22_0690"/>
<protein>
    <submittedName>
        <fullName evidence="2">CYFA0S01e03466g1_1</fullName>
    </submittedName>
    <submittedName>
        <fullName evidence="3">Eukaryotic translation initiation factor 3 subunit F</fullName>
    </submittedName>
</protein>
<dbReference type="GO" id="GO:0071541">
    <property type="term" value="C:eukaryotic translation initiation factor 3 complex, eIF3m"/>
    <property type="evidence" value="ECO:0007669"/>
    <property type="project" value="TreeGrafter"/>
</dbReference>
<dbReference type="OMA" id="EYFVHFH"/>
<dbReference type="InterPro" id="IPR037518">
    <property type="entry name" value="MPN"/>
</dbReference>
<keyword evidence="3" id="KW-0396">Initiation factor</keyword>
<keyword evidence="4" id="KW-1185">Reference proteome</keyword>
<dbReference type="Pfam" id="PF01398">
    <property type="entry name" value="JAB"/>
    <property type="match status" value="1"/>
</dbReference>
<accession>A0A061AGJ4</accession>
<dbReference type="PANTHER" id="PTHR10540">
    <property type="entry name" value="EUKARYOTIC TRANSLATION INITIATION FACTOR 3 SUBUNIT F-RELATED"/>
    <property type="match status" value="1"/>
</dbReference>
<evidence type="ECO:0000313" key="4">
    <source>
        <dbReference type="Proteomes" id="UP000189513"/>
    </source>
</evidence>
<evidence type="ECO:0000313" key="3">
    <source>
        <dbReference type="EMBL" id="ONH69829.1"/>
    </source>
</evidence>
<dbReference type="Pfam" id="PF13012">
    <property type="entry name" value="MitMem_reg"/>
    <property type="match status" value="1"/>
</dbReference>
<gene>
    <name evidence="3" type="ORF">BON22_0690</name>
    <name evidence="2" type="ORF">CYFA0S_01e03466g</name>
</gene>
<dbReference type="AlphaFoldDB" id="A0A061AGJ4"/>
<evidence type="ECO:0000313" key="2">
    <source>
        <dbReference type="EMBL" id="CDR36673.1"/>
    </source>
</evidence>
<evidence type="ECO:0000259" key="1">
    <source>
        <dbReference type="PROSITE" id="PS50249"/>
    </source>
</evidence>
<keyword evidence="3" id="KW-0648">Protein biosynthesis</keyword>
<proteinExistence type="predicted"/>
<dbReference type="GO" id="GO:0003743">
    <property type="term" value="F:translation initiation factor activity"/>
    <property type="evidence" value="ECO:0007669"/>
    <property type="project" value="UniProtKB-KW"/>
</dbReference>
<dbReference type="PANTHER" id="PTHR10540:SF6">
    <property type="entry name" value="EUKARYOTIC TRANSLATION INITIATION FACTOR 3 SUBUNIT F"/>
    <property type="match status" value="1"/>
</dbReference>
<sequence>MTDINIVRPNVLASMGASVAPVHVSIHAPALFQLLEFSLRSNERVLGTLVGTRSDDGSELEVRDAFIVPHHEEGDELVIEEGHNRTLYQLHKRSHPRDSILGWFATTEGIDSFTALVHDFYSRGPDSTFPHPALHLTLSAVGEQLTAMPQINTYIGAPLGAQGITAAQLKLDKGASYIFTPVANDARFDTQERTVLEQASLAVRSEEPVQLEKSSVDLNAAIASINKVDSLIDSTVAYIEKIETGEIKGDDKLARLLLANLDTNVKKLDPDHLEKVLSAHVQDTLMVEYLASAVKTQLELSAKLTTLV</sequence>
<dbReference type="STRING" id="36022.A0A061AGJ4"/>